<sequence>RRDKSTIYVLEVDFPNVTIVYYKEFTINKKDPRFWVKVIEHTIWVADIFHLSTLKIDQTGIGDMPTLEIKRKIADLSIQCMVEGVDFTYAFKHKWEGFINQAILKFERYEISAPFIHTLVVQLKAFRFNAKTKMYETRGPSPDHAMALFLAISCVGNQRYYFGTASNKSSQENPLIEPNNDNLKEKVESGYAMKASELEPG</sequence>
<reference evidence="1" key="1">
    <citation type="journal article" date="2015" name="Nature">
        <title>Complex archaea that bridge the gap between prokaryotes and eukaryotes.</title>
        <authorList>
            <person name="Spang A."/>
            <person name="Saw J.H."/>
            <person name="Jorgensen S.L."/>
            <person name="Zaremba-Niedzwiedzka K."/>
            <person name="Martijn J."/>
            <person name="Lind A.E."/>
            <person name="van Eijk R."/>
            <person name="Schleper C."/>
            <person name="Guy L."/>
            <person name="Ettema T.J."/>
        </authorList>
    </citation>
    <scope>NUCLEOTIDE SEQUENCE</scope>
</reference>
<feature type="non-terminal residue" evidence="1">
    <location>
        <position position="1"/>
    </location>
</feature>
<evidence type="ECO:0000313" key="1">
    <source>
        <dbReference type="EMBL" id="KKL44550.1"/>
    </source>
</evidence>
<organism evidence="1">
    <name type="scientific">marine sediment metagenome</name>
    <dbReference type="NCBI Taxonomy" id="412755"/>
    <lineage>
        <taxon>unclassified sequences</taxon>
        <taxon>metagenomes</taxon>
        <taxon>ecological metagenomes</taxon>
    </lineage>
</organism>
<comment type="caution">
    <text evidence="1">The sequence shown here is derived from an EMBL/GenBank/DDBJ whole genome shotgun (WGS) entry which is preliminary data.</text>
</comment>
<proteinExistence type="predicted"/>
<dbReference type="Gene3D" id="3.30.420.240">
    <property type="match status" value="1"/>
</dbReference>
<name>A0A0F9EI31_9ZZZZ</name>
<evidence type="ECO:0008006" key="2">
    <source>
        <dbReference type="Google" id="ProtNLM"/>
    </source>
</evidence>
<protein>
    <recommendedName>
        <fullName evidence="2">Terminase large subunit gp17-like C-terminal domain-containing protein</fullName>
    </recommendedName>
</protein>
<accession>A0A0F9EI31</accession>
<gene>
    <name evidence="1" type="ORF">LCGC14_2364550</name>
</gene>
<dbReference type="AlphaFoldDB" id="A0A0F9EI31"/>
<dbReference type="EMBL" id="LAZR01034717">
    <property type="protein sequence ID" value="KKL44550.1"/>
    <property type="molecule type" value="Genomic_DNA"/>
</dbReference>